<feature type="repeat" description="Solcar" evidence="11">
    <location>
        <begin position="9"/>
        <end position="92"/>
    </location>
</feature>
<dbReference type="FunFam" id="1.50.40.10:FF:000103">
    <property type="entry name" value="Mitochondrial glycine transporter"/>
    <property type="match status" value="1"/>
</dbReference>
<keyword evidence="4 10" id="KW-0677">Repeat</keyword>
<evidence type="ECO:0000256" key="1">
    <source>
        <dbReference type="ARBA" id="ARBA00004141"/>
    </source>
</evidence>
<evidence type="ECO:0000256" key="7">
    <source>
        <dbReference type="ARBA" id="ARBA00023128"/>
    </source>
</evidence>
<dbReference type="GO" id="GO:1904983">
    <property type="term" value="P:glycine import into mitochondrion"/>
    <property type="evidence" value="ECO:0007669"/>
    <property type="project" value="UniProtKB-UniRule"/>
</dbReference>
<dbReference type="Proteomes" id="UP000193240">
    <property type="component" value="Unassembled WGS sequence"/>
</dbReference>
<feature type="repeat" description="Solcar" evidence="11">
    <location>
        <begin position="224"/>
        <end position="308"/>
    </location>
</feature>
<dbReference type="Gene3D" id="1.50.40.10">
    <property type="entry name" value="Mitochondrial carrier domain"/>
    <property type="match status" value="1"/>
</dbReference>
<dbReference type="Pfam" id="PF00153">
    <property type="entry name" value="Mito_carr"/>
    <property type="match status" value="3"/>
</dbReference>
<dbReference type="InterPro" id="IPR023395">
    <property type="entry name" value="MCP_dom_sf"/>
</dbReference>
<proteinExistence type="inferred from homology"/>
<evidence type="ECO:0000256" key="5">
    <source>
        <dbReference type="ARBA" id="ARBA00022792"/>
    </source>
</evidence>
<evidence type="ECO:0000256" key="8">
    <source>
        <dbReference type="ARBA" id="ARBA00023136"/>
    </source>
</evidence>
<comment type="catalytic activity">
    <reaction evidence="9 10">
        <text>glycine(in) = glycine(out)</text>
        <dbReference type="Rhea" id="RHEA:70715"/>
        <dbReference type="ChEBI" id="CHEBI:57305"/>
    </reaction>
</comment>
<feature type="repeat" description="Solcar" evidence="11">
    <location>
        <begin position="117"/>
        <end position="201"/>
    </location>
</feature>
<gene>
    <name evidence="12" type="ORF">B5807_09451</name>
</gene>
<dbReference type="GO" id="GO:0006783">
    <property type="term" value="P:heme biosynthetic process"/>
    <property type="evidence" value="ECO:0007669"/>
    <property type="project" value="EnsemblFungi"/>
</dbReference>
<comment type="similarity">
    <text evidence="10">Belongs to the mitochondrial carrier (TC 2.A.29) family. SLC25A38 subfamily.</text>
</comment>
<dbReference type="PANTHER" id="PTHR46181">
    <property type="entry name" value="MITOCHONDRIAL GLYCINE TRANSPORTER"/>
    <property type="match status" value="1"/>
</dbReference>
<keyword evidence="8 10" id="KW-0472">Membrane</keyword>
<dbReference type="PROSITE" id="PS50920">
    <property type="entry name" value="SOLCAR"/>
    <property type="match status" value="3"/>
</dbReference>
<dbReference type="InterPro" id="IPR018108">
    <property type="entry name" value="MCP_transmembrane"/>
</dbReference>
<reference evidence="12 13" key="1">
    <citation type="journal article" date="2017" name="Genome Announc.">
        <title>Genome sequence of the saprophytic ascomycete Epicoccum nigrum ICMP 19927 strain isolated from New Zealand.</title>
        <authorList>
            <person name="Fokin M."/>
            <person name="Fleetwood D."/>
            <person name="Weir B.S."/>
            <person name="Villas-Boas S.G."/>
        </authorList>
    </citation>
    <scope>NUCLEOTIDE SEQUENCE [LARGE SCALE GENOMIC DNA]</scope>
    <source>
        <strain evidence="12 13">ICMP 19927</strain>
    </source>
</reference>
<accession>A0A1Y2LS66</accession>
<evidence type="ECO:0000256" key="10">
    <source>
        <dbReference type="HAMAP-Rule" id="MF_03064"/>
    </source>
</evidence>
<dbReference type="OMA" id="WGIYEEL"/>
<evidence type="ECO:0000256" key="3">
    <source>
        <dbReference type="ARBA" id="ARBA00022692"/>
    </source>
</evidence>
<evidence type="ECO:0000256" key="2">
    <source>
        <dbReference type="ARBA" id="ARBA00022448"/>
    </source>
</evidence>
<dbReference type="GO" id="GO:0015187">
    <property type="term" value="F:glycine transmembrane transporter activity"/>
    <property type="evidence" value="ECO:0007669"/>
    <property type="project" value="UniProtKB-UniRule"/>
</dbReference>
<evidence type="ECO:0000256" key="11">
    <source>
        <dbReference type="PROSITE-ProRule" id="PRU00282"/>
    </source>
</evidence>
<sequence>MSDGGKSRSSSSFHFFAGLSSGIVSAVLLQPADLLKTRVQQSRSSTLLGTIRTIANGPNPISQFWRGTLPSTIRTGCGSAIYFSSLNALRRRAASLAAGRADAVAATGDHSSSLPKLSNTANLATGAVARTWAGFIMMPITVLKVRYESSLYAYTSLASATKDIYRTTGLKGFFAGFGATAVRDAPYAGLYVLFYEQSKRRLSALATRIESTDPSASARLSSSTSAGINFVSGVAAAGLGTTISNPFDAIKTRIQLMPDTYTNLVQAGKKMIAEEGPRSLFDGLGIRIARKAISSALAWTVYEELIRRAERGWQEVESVSSATVGGKV</sequence>
<organism evidence="12 13">
    <name type="scientific">Epicoccum nigrum</name>
    <name type="common">Soil fungus</name>
    <name type="synonym">Epicoccum purpurascens</name>
    <dbReference type="NCBI Taxonomy" id="105696"/>
    <lineage>
        <taxon>Eukaryota</taxon>
        <taxon>Fungi</taxon>
        <taxon>Dikarya</taxon>
        <taxon>Ascomycota</taxon>
        <taxon>Pezizomycotina</taxon>
        <taxon>Dothideomycetes</taxon>
        <taxon>Pleosporomycetidae</taxon>
        <taxon>Pleosporales</taxon>
        <taxon>Pleosporineae</taxon>
        <taxon>Didymellaceae</taxon>
        <taxon>Epicoccum</taxon>
    </lineage>
</organism>
<dbReference type="EMBL" id="KZ107853">
    <property type="protein sequence ID" value="OSS45798.1"/>
    <property type="molecule type" value="Genomic_DNA"/>
</dbReference>
<dbReference type="PANTHER" id="PTHR46181:SF3">
    <property type="entry name" value="MITOCHONDRIAL GLYCINE TRANSPORTER"/>
    <property type="match status" value="1"/>
</dbReference>
<evidence type="ECO:0000313" key="12">
    <source>
        <dbReference type="EMBL" id="OSS45798.1"/>
    </source>
</evidence>
<keyword evidence="6 10" id="KW-1133">Transmembrane helix</keyword>
<evidence type="ECO:0000313" key="13">
    <source>
        <dbReference type="Proteomes" id="UP000193240"/>
    </source>
</evidence>
<keyword evidence="13" id="KW-1185">Reference proteome</keyword>
<dbReference type="AlphaFoldDB" id="A0A1Y2LS66"/>
<dbReference type="STRING" id="105696.A0A1Y2LS66"/>
<dbReference type="InParanoid" id="A0A1Y2LS66"/>
<keyword evidence="2 10" id="KW-0813">Transport</keyword>
<name>A0A1Y2LS66_EPING</name>
<protein>
    <recommendedName>
        <fullName evidence="10">Mitochondrial glycine transporter</fullName>
    </recommendedName>
    <alternativeName>
        <fullName evidence="10">Solute carrier family 25 member 38 homolog</fullName>
    </alternativeName>
</protein>
<dbReference type="SUPFAM" id="SSF103506">
    <property type="entry name" value="Mitochondrial carrier"/>
    <property type="match status" value="1"/>
</dbReference>
<keyword evidence="5 10" id="KW-0999">Mitochondrion inner membrane</keyword>
<evidence type="ECO:0000256" key="9">
    <source>
        <dbReference type="ARBA" id="ARBA00034060"/>
    </source>
</evidence>
<comment type="subcellular location">
    <subcellularLocation>
        <location evidence="1">Membrane</location>
        <topology evidence="1">Multi-pass membrane protein</topology>
    </subcellularLocation>
    <subcellularLocation>
        <location evidence="10">Mitochondrion inner membrane</location>
        <topology evidence="10">Multi-pass membrane protein</topology>
    </subcellularLocation>
</comment>
<keyword evidence="3 10" id="KW-0812">Transmembrane</keyword>
<comment type="function">
    <text evidence="10">Mitochondrial glycine transporter that imports glycine into the mitochondrial matrix. Plays an important role in providing glycine for the first enzymatic step in heme biosynthesis, the condensation of glycine with succinyl-CoA to produce 5-aminolevulinate (ALA) in the miochondrial matrix.</text>
</comment>
<evidence type="ECO:0000256" key="6">
    <source>
        <dbReference type="ARBA" id="ARBA00022989"/>
    </source>
</evidence>
<dbReference type="HAMAP" id="MF_03064">
    <property type="entry name" value="SLC25A38"/>
    <property type="match status" value="1"/>
</dbReference>
<keyword evidence="7 10" id="KW-0496">Mitochondrion</keyword>
<dbReference type="GO" id="GO:0005743">
    <property type="term" value="C:mitochondrial inner membrane"/>
    <property type="evidence" value="ECO:0007669"/>
    <property type="project" value="UniProtKB-SubCell"/>
</dbReference>
<evidence type="ECO:0000256" key="4">
    <source>
        <dbReference type="ARBA" id="ARBA00022737"/>
    </source>
</evidence>
<dbReference type="FunCoup" id="A0A1Y2LS66">
    <property type="interactions" value="96"/>
</dbReference>
<dbReference type="InterPro" id="IPR030847">
    <property type="entry name" value="Hem25/SLC25A38"/>
</dbReference>